<comment type="caution">
    <text evidence="2">The sequence shown here is derived from an EMBL/GenBank/DDBJ whole genome shotgun (WGS) entry which is preliminary data.</text>
</comment>
<dbReference type="InterPro" id="IPR025620">
    <property type="entry name" value="YlaH"/>
</dbReference>
<keyword evidence="1" id="KW-0472">Membrane</keyword>
<organism evidence="2 3">
    <name type="scientific">Pallidibacillus thermolactis</name>
    <dbReference type="NCBI Taxonomy" id="251051"/>
    <lineage>
        <taxon>Bacteria</taxon>
        <taxon>Bacillati</taxon>
        <taxon>Bacillota</taxon>
        <taxon>Bacilli</taxon>
        <taxon>Bacillales</taxon>
        <taxon>Bacillaceae</taxon>
        <taxon>Pallidibacillus</taxon>
    </lineage>
</organism>
<feature type="transmembrane region" description="Helical" evidence="1">
    <location>
        <begin position="22"/>
        <end position="40"/>
    </location>
</feature>
<proteinExistence type="predicted"/>
<accession>A0ABT2WK56</accession>
<keyword evidence="1" id="KW-0812">Transmembrane</keyword>
<keyword evidence="3" id="KW-1185">Reference proteome</keyword>
<gene>
    <name evidence="2" type="ORF">OEV82_15490</name>
</gene>
<dbReference type="Pfam" id="PF14036">
    <property type="entry name" value="YlaH"/>
    <property type="match status" value="1"/>
</dbReference>
<dbReference type="EMBL" id="JAOUSE010000079">
    <property type="protein sequence ID" value="MCU9595812.1"/>
    <property type="molecule type" value="Genomic_DNA"/>
</dbReference>
<reference evidence="2 3" key="1">
    <citation type="submission" date="2022-10" db="EMBL/GenBank/DDBJ databases">
        <title>Description of Fervidibacillus gen. nov. in the family Fervidibacillaceae fam. nov. with two species, Fervidibacillus albus sp. nov., and Fervidibacillus halotolerans sp. nov., isolated from tidal flat sediments.</title>
        <authorList>
            <person name="Kwon K.K."/>
            <person name="Yang S.-H."/>
        </authorList>
    </citation>
    <scope>NUCLEOTIDE SEQUENCE [LARGE SCALE GENOMIC DNA]</scope>
    <source>
        <strain evidence="2 3">DSM 23332</strain>
    </source>
</reference>
<name>A0ABT2WK56_9BACI</name>
<sequence length="105" mass="12081">MVEERLTFFAALYRVADHPDQGMLFLYGTIVILSIIAYKLGFSHKLPLLKSIIIYLFLFLGCTILSFLAVFLPVAEGLVVICAVLLVYRIRRYFDHHKNKKSIET</sequence>
<dbReference type="Proteomes" id="UP001208656">
    <property type="component" value="Unassembled WGS sequence"/>
</dbReference>
<protein>
    <submittedName>
        <fullName evidence="2">YlaH-like family protein</fullName>
    </submittedName>
</protein>
<evidence type="ECO:0000313" key="2">
    <source>
        <dbReference type="EMBL" id="MCU9595812.1"/>
    </source>
</evidence>
<feature type="transmembrane region" description="Helical" evidence="1">
    <location>
        <begin position="52"/>
        <end position="71"/>
    </location>
</feature>
<dbReference type="RefSeq" id="WP_263062377.1">
    <property type="nucleotide sequence ID" value="NZ_JAOUSE010000079.1"/>
</dbReference>
<evidence type="ECO:0000256" key="1">
    <source>
        <dbReference type="SAM" id="Phobius"/>
    </source>
</evidence>
<keyword evidence="1" id="KW-1133">Transmembrane helix</keyword>
<evidence type="ECO:0000313" key="3">
    <source>
        <dbReference type="Proteomes" id="UP001208656"/>
    </source>
</evidence>